<evidence type="ECO:0008006" key="3">
    <source>
        <dbReference type="Google" id="ProtNLM"/>
    </source>
</evidence>
<comment type="caution">
    <text evidence="1">The sequence shown here is derived from an EMBL/GenBank/DDBJ whole genome shotgun (WGS) entry which is preliminary data.</text>
</comment>
<protein>
    <recommendedName>
        <fullName evidence="3">Secretion system C-terminal sorting domain-containing protein</fullName>
    </recommendedName>
</protein>
<name>A0A0A2G9E1_9PORP</name>
<gene>
    <name evidence="1" type="ORF">HQ36_08765</name>
</gene>
<dbReference type="Proteomes" id="UP000030134">
    <property type="component" value="Unassembled WGS sequence"/>
</dbReference>
<dbReference type="RefSeq" id="WP_036885134.1">
    <property type="nucleotide sequence ID" value="NZ_JQZW01000019.1"/>
</dbReference>
<dbReference type="NCBIfam" id="TIGR04183">
    <property type="entry name" value="Por_Secre_tail"/>
    <property type="match status" value="1"/>
</dbReference>
<sequence length="170" mass="19035">MGIDLNHNQLDFTGCESLKVLDISFNKFTIEGTLKMIETLPSATADEKGTIVYTNKVDFPNEKEENQYAPILSEKANAKHWIMSDGESDLSVKEIITHNSTFALYPTLADKMVYIDGNYREASIFTMNGVLVGQLNGEESIDTSHWTEGTYIVKAKVGDKEHIAQFVVQH</sequence>
<accession>A0A0A2G9E1</accession>
<evidence type="ECO:0000313" key="2">
    <source>
        <dbReference type="Proteomes" id="UP000030134"/>
    </source>
</evidence>
<dbReference type="AlphaFoldDB" id="A0A0A2G9E1"/>
<proteinExistence type="predicted"/>
<organism evidence="1 2">
    <name type="scientific">Porphyromonas gingivicanis</name>
    <dbReference type="NCBI Taxonomy" id="266762"/>
    <lineage>
        <taxon>Bacteria</taxon>
        <taxon>Pseudomonadati</taxon>
        <taxon>Bacteroidota</taxon>
        <taxon>Bacteroidia</taxon>
        <taxon>Bacteroidales</taxon>
        <taxon>Porphyromonadaceae</taxon>
        <taxon>Porphyromonas</taxon>
    </lineage>
</organism>
<keyword evidence="2" id="KW-1185">Reference proteome</keyword>
<evidence type="ECO:0000313" key="1">
    <source>
        <dbReference type="EMBL" id="KGN97099.1"/>
    </source>
</evidence>
<dbReference type="EMBL" id="JQZW01000019">
    <property type="protein sequence ID" value="KGN97099.1"/>
    <property type="molecule type" value="Genomic_DNA"/>
</dbReference>
<reference evidence="1 2" key="1">
    <citation type="submission" date="2014-08" db="EMBL/GenBank/DDBJ databases">
        <title>Porphyromonas gingivicanis strain:COT-022_OH1391 Genome sequencing.</title>
        <authorList>
            <person name="Wallis C."/>
            <person name="Deusch O."/>
            <person name="O'Flynn C."/>
            <person name="Davis I."/>
            <person name="Jospin G."/>
            <person name="Darling A.E."/>
            <person name="Coil D.A."/>
            <person name="Alexiev A."/>
            <person name="Horsfall A."/>
            <person name="Kirkwood N."/>
            <person name="Harris S."/>
            <person name="Eisen J.A."/>
        </authorList>
    </citation>
    <scope>NUCLEOTIDE SEQUENCE [LARGE SCALE GENOMIC DNA]</scope>
    <source>
        <strain evidence="2">COT-022 OH1391</strain>
    </source>
</reference>
<dbReference type="InterPro" id="IPR026444">
    <property type="entry name" value="Secre_tail"/>
</dbReference>